<accession>A0A8T0GF93</accession>
<feature type="domain" description="Amidase" evidence="2">
    <location>
        <begin position="127"/>
        <end position="467"/>
    </location>
</feature>
<keyword evidence="4" id="KW-1185">Reference proteome</keyword>
<dbReference type="InterPro" id="IPR036928">
    <property type="entry name" value="AS_sf"/>
</dbReference>
<dbReference type="PANTHER" id="PTHR11895">
    <property type="entry name" value="TRANSAMIDASE"/>
    <property type="match status" value="1"/>
</dbReference>
<evidence type="ECO:0000313" key="4">
    <source>
        <dbReference type="Proteomes" id="UP000822688"/>
    </source>
</evidence>
<comment type="caution">
    <text evidence="3">The sequence shown here is derived from an EMBL/GenBank/DDBJ whole genome shotgun (WGS) entry which is preliminary data.</text>
</comment>
<dbReference type="Proteomes" id="UP000822688">
    <property type="component" value="Chromosome 10"/>
</dbReference>
<dbReference type="AlphaFoldDB" id="A0A8T0GF93"/>
<sequence length="560" mass="61168">MTSQPARAANAVSIDASAVQAASILVDAAFLDESKHEEIAKGIATWNIPGFQANRDLVAYPDGGLYNPVALTFDPSFNSQDFSKPIKHFKHPVLDDVKRPESDDDLAFMTVLQLGSLIRSKQVTSVELVKLYTGRLKKEDHVLKAVVTYTEELALEQASAADRLLSQGNYLGPLHGVPYGLKDIFAVPGYKTTWGSKSYKDQVIDKESWVYQKLKKAGAVLIAKLAPGSLAYDDIWFGGQTKNPWNIMEGSTGSSAGPASSTCAGNVPFAIGTETSGSITIPAARVGVTALRPTFGMVGRSWSMSLSESLDKIGPFCRSAEDCAVIIDILRGKDPDDWSSKNIYLDDPFAMDVTELRVGYLPDADMEVVKVLENKGVKMVPFELKYSLSTVQFTLKITMEVDVLAHFDHWQRAGLDEDYEDQNAWPVVVRRSRLISAVDYLQAQRARGKLALELKELMEKQKVDAFVGNATDWEWICAGNLAGMPVIVIPTGLKDVTDPPANGTKRRTTITSGIYAAPYQDATVLALAMAYQSVTNHHVQRPPVDRLSPDDPALSSTSTD</sequence>
<reference evidence="3" key="1">
    <citation type="submission" date="2020-06" db="EMBL/GenBank/DDBJ databases">
        <title>WGS assembly of Ceratodon purpureus strain R40.</title>
        <authorList>
            <person name="Carey S.B."/>
            <person name="Jenkins J."/>
            <person name="Shu S."/>
            <person name="Lovell J.T."/>
            <person name="Sreedasyam A."/>
            <person name="Maumus F."/>
            <person name="Tiley G.P."/>
            <person name="Fernandez-Pozo N."/>
            <person name="Barry K."/>
            <person name="Chen C."/>
            <person name="Wang M."/>
            <person name="Lipzen A."/>
            <person name="Daum C."/>
            <person name="Saski C.A."/>
            <person name="Payton A.C."/>
            <person name="Mcbreen J.C."/>
            <person name="Conrad R.E."/>
            <person name="Kollar L.M."/>
            <person name="Olsson S."/>
            <person name="Huttunen S."/>
            <person name="Landis J.B."/>
            <person name="Wickett N.J."/>
            <person name="Johnson M.G."/>
            <person name="Rensing S.A."/>
            <person name="Grimwood J."/>
            <person name="Schmutz J."/>
            <person name="Mcdaniel S.F."/>
        </authorList>
    </citation>
    <scope>NUCLEOTIDE SEQUENCE</scope>
    <source>
        <strain evidence="3">R40</strain>
    </source>
</reference>
<proteinExistence type="predicted"/>
<gene>
    <name evidence="3" type="ORF">KC19_10G003700</name>
</gene>
<dbReference type="Pfam" id="PF01425">
    <property type="entry name" value="Amidase"/>
    <property type="match status" value="1"/>
</dbReference>
<protein>
    <recommendedName>
        <fullName evidence="2">Amidase domain-containing protein</fullName>
    </recommendedName>
</protein>
<dbReference type="SUPFAM" id="SSF75304">
    <property type="entry name" value="Amidase signature (AS) enzymes"/>
    <property type="match status" value="1"/>
</dbReference>
<dbReference type="Gene3D" id="3.90.1300.10">
    <property type="entry name" value="Amidase signature (AS) domain"/>
    <property type="match status" value="1"/>
</dbReference>
<dbReference type="PANTHER" id="PTHR11895:SF73">
    <property type="entry name" value="AMIDASE FAMILY PROTEIN"/>
    <property type="match status" value="1"/>
</dbReference>
<evidence type="ECO:0000259" key="2">
    <source>
        <dbReference type="Pfam" id="PF01425"/>
    </source>
</evidence>
<organism evidence="3 4">
    <name type="scientific">Ceratodon purpureus</name>
    <name type="common">Fire moss</name>
    <name type="synonym">Dicranum purpureum</name>
    <dbReference type="NCBI Taxonomy" id="3225"/>
    <lineage>
        <taxon>Eukaryota</taxon>
        <taxon>Viridiplantae</taxon>
        <taxon>Streptophyta</taxon>
        <taxon>Embryophyta</taxon>
        <taxon>Bryophyta</taxon>
        <taxon>Bryophytina</taxon>
        <taxon>Bryopsida</taxon>
        <taxon>Dicranidae</taxon>
        <taxon>Pseudoditrichales</taxon>
        <taxon>Ditrichaceae</taxon>
        <taxon>Ceratodon</taxon>
    </lineage>
</organism>
<dbReference type="EMBL" id="CM026431">
    <property type="protein sequence ID" value="KAG0558086.1"/>
    <property type="molecule type" value="Genomic_DNA"/>
</dbReference>
<dbReference type="InterPro" id="IPR023631">
    <property type="entry name" value="Amidase_dom"/>
</dbReference>
<evidence type="ECO:0000256" key="1">
    <source>
        <dbReference type="SAM" id="MobiDB-lite"/>
    </source>
</evidence>
<feature type="region of interest" description="Disordered" evidence="1">
    <location>
        <begin position="539"/>
        <end position="560"/>
    </location>
</feature>
<dbReference type="GO" id="GO:0050567">
    <property type="term" value="F:glutaminyl-tRNA synthase (glutamine-hydrolyzing) activity"/>
    <property type="evidence" value="ECO:0007669"/>
    <property type="project" value="TreeGrafter"/>
</dbReference>
<name>A0A8T0GF93_CERPU</name>
<dbReference type="InterPro" id="IPR000120">
    <property type="entry name" value="Amidase"/>
</dbReference>
<evidence type="ECO:0000313" key="3">
    <source>
        <dbReference type="EMBL" id="KAG0558086.1"/>
    </source>
</evidence>